<sequence>LLLLLTALIATVLGLIPPEVLIESTKFKGEYWALDDTGTRVVLKPQGDLWTIIPNPRGNLIKPVRSHVPGFVQCDGVDEQLTIGDGKDIFWKIGLPIYDFPVAIQSSSNPGLFANANSGLGVICGKDETQRWIIIPLLREKN</sequence>
<proteinExistence type="predicted"/>
<dbReference type="AlphaFoldDB" id="A0A1D1Z5E4"/>
<organism evidence="1">
    <name type="scientific">Anthurium amnicola</name>
    <dbReference type="NCBI Taxonomy" id="1678845"/>
    <lineage>
        <taxon>Eukaryota</taxon>
        <taxon>Viridiplantae</taxon>
        <taxon>Streptophyta</taxon>
        <taxon>Embryophyta</taxon>
        <taxon>Tracheophyta</taxon>
        <taxon>Spermatophyta</taxon>
        <taxon>Magnoliopsida</taxon>
        <taxon>Liliopsida</taxon>
        <taxon>Araceae</taxon>
        <taxon>Pothoideae</taxon>
        <taxon>Potheae</taxon>
        <taxon>Anthurium</taxon>
    </lineage>
</organism>
<name>A0A1D1Z5E4_9ARAE</name>
<keyword evidence="1" id="KW-0456">Lyase</keyword>
<gene>
    <name evidence="1" type="primary">ubiD_2</name>
    <name evidence="1" type="ORF">g.78807</name>
</gene>
<evidence type="ECO:0000313" key="1">
    <source>
        <dbReference type="EMBL" id="JAT62032.1"/>
    </source>
</evidence>
<dbReference type="GO" id="GO:0016829">
    <property type="term" value="F:lyase activity"/>
    <property type="evidence" value="ECO:0007669"/>
    <property type="project" value="UniProtKB-KW"/>
</dbReference>
<feature type="non-terminal residue" evidence="1">
    <location>
        <position position="1"/>
    </location>
</feature>
<dbReference type="EMBL" id="GDJX01005904">
    <property type="protein sequence ID" value="JAT62032.1"/>
    <property type="molecule type" value="Transcribed_RNA"/>
</dbReference>
<protein>
    <submittedName>
        <fullName evidence="1">3-octaprenyl-4-hydroxybenzoate carboxy-lyase</fullName>
    </submittedName>
</protein>
<reference evidence="1" key="1">
    <citation type="submission" date="2015-07" db="EMBL/GenBank/DDBJ databases">
        <title>Transcriptome Assembly of Anthurium amnicola.</title>
        <authorList>
            <person name="Suzuki J."/>
        </authorList>
    </citation>
    <scope>NUCLEOTIDE SEQUENCE</scope>
</reference>
<accession>A0A1D1Z5E4</accession>